<evidence type="ECO:0000313" key="1">
    <source>
        <dbReference type="EMBL" id="SPD72928.1"/>
    </source>
</evidence>
<gene>
    <name evidence="1" type="ORF">PITCH_A160003</name>
</gene>
<name>A0A445MTZ0_9BACT</name>
<sequence>MIFGEDCNDCNNWIPACAGMTDKYIGMTLKNMGVLSSLFVSKADGIIKELNEVLTV</sequence>
<proteinExistence type="predicted"/>
<protein>
    <submittedName>
        <fullName evidence="1">Uncharacterized protein</fullName>
    </submittedName>
</protein>
<organism evidence="1">
    <name type="scientific">uncultured Desulfobacterium sp</name>
    <dbReference type="NCBI Taxonomy" id="201089"/>
    <lineage>
        <taxon>Bacteria</taxon>
        <taxon>Pseudomonadati</taxon>
        <taxon>Thermodesulfobacteriota</taxon>
        <taxon>Desulfobacteria</taxon>
        <taxon>Desulfobacterales</taxon>
        <taxon>Desulfobacteriaceae</taxon>
        <taxon>Desulfobacterium</taxon>
        <taxon>environmental samples</taxon>
    </lineage>
</organism>
<reference evidence="1" key="1">
    <citation type="submission" date="2018-01" db="EMBL/GenBank/DDBJ databases">
        <authorList>
            <person name="Regsiter A."/>
            <person name="William W."/>
        </authorList>
    </citation>
    <scope>NUCLEOTIDE SEQUENCE</scope>
    <source>
        <strain evidence="1">TRIP AH-1</strain>
    </source>
</reference>
<dbReference type="AlphaFoldDB" id="A0A445MTZ0"/>
<accession>A0A445MTZ0</accession>
<dbReference type="EMBL" id="OJIN01000068">
    <property type="protein sequence ID" value="SPD72928.1"/>
    <property type="molecule type" value="Genomic_DNA"/>
</dbReference>